<keyword evidence="1" id="KW-1133">Transmembrane helix</keyword>
<sequence length="228" mass="25622">MQENPIDKKIIVVGRRSSKKKYLLVLLILFLILSALISYALSLPQNDNIVDVRPSSIPTPTIEVGVSPTVIEEFTTPTTKPTSTDVSLQKYIFPDCEIELLADSQWIPSSSGSLGTCGILSTTVVGDFSNLTDFEGTLIAILPFLSDSPFAPEKQNNYKEYLDRMNKDTNRYTPTKDFLYSREDYQVDYRPAIIAEIYNAELGMTKQIFYTAFRGEYIILWGGQTSES</sequence>
<reference evidence="2" key="2">
    <citation type="journal article" date="2021" name="Microbiome">
        <title>Successional dynamics and alternative stable states in a saline activated sludge microbial community over 9 years.</title>
        <authorList>
            <person name="Wang Y."/>
            <person name="Ye J."/>
            <person name="Ju F."/>
            <person name="Liu L."/>
            <person name="Boyd J.A."/>
            <person name="Deng Y."/>
            <person name="Parks D.H."/>
            <person name="Jiang X."/>
            <person name="Yin X."/>
            <person name="Woodcroft B.J."/>
            <person name="Tyson G.W."/>
            <person name="Hugenholtz P."/>
            <person name="Polz M.F."/>
            <person name="Zhang T."/>
        </authorList>
    </citation>
    <scope>NUCLEOTIDE SEQUENCE</scope>
    <source>
        <strain evidence="2">HKST-UBA15</strain>
    </source>
</reference>
<reference evidence="2" key="1">
    <citation type="submission" date="2020-04" db="EMBL/GenBank/DDBJ databases">
        <authorList>
            <person name="Zhang T."/>
        </authorList>
    </citation>
    <scope>NUCLEOTIDE SEQUENCE</scope>
    <source>
        <strain evidence="2">HKST-UBA15</strain>
    </source>
</reference>
<dbReference type="EMBL" id="JAGQLL010000083">
    <property type="protein sequence ID" value="MCA9380545.1"/>
    <property type="molecule type" value="Genomic_DNA"/>
</dbReference>
<evidence type="ECO:0000313" key="3">
    <source>
        <dbReference type="Proteomes" id="UP000745577"/>
    </source>
</evidence>
<comment type="caution">
    <text evidence="2">The sequence shown here is derived from an EMBL/GenBank/DDBJ whole genome shotgun (WGS) entry which is preliminary data.</text>
</comment>
<protein>
    <submittedName>
        <fullName evidence="2">Uncharacterized protein</fullName>
    </submittedName>
</protein>
<name>A0A955I7P6_9BACT</name>
<feature type="non-terminal residue" evidence="2">
    <location>
        <position position="228"/>
    </location>
</feature>
<dbReference type="AlphaFoldDB" id="A0A955I7P6"/>
<dbReference type="Proteomes" id="UP000745577">
    <property type="component" value="Unassembled WGS sequence"/>
</dbReference>
<organism evidence="2 3">
    <name type="scientific">Candidatus Dojkabacteria bacterium</name>
    <dbReference type="NCBI Taxonomy" id="2099670"/>
    <lineage>
        <taxon>Bacteria</taxon>
        <taxon>Candidatus Dojkabacteria</taxon>
    </lineage>
</organism>
<keyword evidence="1" id="KW-0812">Transmembrane</keyword>
<evidence type="ECO:0000256" key="1">
    <source>
        <dbReference type="SAM" id="Phobius"/>
    </source>
</evidence>
<proteinExistence type="predicted"/>
<evidence type="ECO:0000313" key="2">
    <source>
        <dbReference type="EMBL" id="MCA9380545.1"/>
    </source>
</evidence>
<gene>
    <name evidence="2" type="ORF">KC675_05190</name>
</gene>
<accession>A0A955I7P6</accession>
<keyword evidence="1" id="KW-0472">Membrane</keyword>
<feature type="transmembrane region" description="Helical" evidence="1">
    <location>
        <begin position="21"/>
        <end position="41"/>
    </location>
</feature>